<dbReference type="InterPro" id="IPR050140">
    <property type="entry name" value="SRY-related_HMG-box_TF-like"/>
</dbReference>
<dbReference type="Pfam" id="PF00505">
    <property type="entry name" value="HMG_box"/>
    <property type="match status" value="1"/>
</dbReference>
<feature type="region of interest" description="Disordered" evidence="4">
    <location>
        <begin position="145"/>
        <end position="177"/>
    </location>
</feature>
<keyword evidence="7" id="KW-1185">Reference proteome</keyword>
<accession>A0ABN7VS56</accession>
<dbReference type="CDD" id="cd01389">
    <property type="entry name" value="HMG-box_ROX1-like"/>
    <property type="match status" value="1"/>
</dbReference>
<organism evidence="6 7">
    <name type="scientific">Gigaspora margarita</name>
    <dbReference type="NCBI Taxonomy" id="4874"/>
    <lineage>
        <taxon>Eukaryota</taxon>
        <taxon>Fungi</taxon>
        <taxon>Fungi incertae sedis</taxon>
        <taxon>Mucoromycota</taxon>
        <taxon>Glomeromycotina</taxon>
        <taxon>Glomeromycetes</taxon>
        <taxon>Diversisporales</taxon>
        <taxon>Gigasporaceae</taxon>
        <taxon>Gigaspora</taxon>
    </lineage>
</organism>
<sequence length="208" mass="24296">MNSEKSMMNPSNANFQFIMIISDMKMSKSILSLYNELLSIVPQYPLTMRIEDLVTPAQTSRRASQYLEKHTKPTPPRPLNLYILFRKDFHAHLKSEGNNPSTGEVSKLTSKRWKKLSPQHRYFFQILADLAKLIHMNEYPEYRYIPRKPKTPTKARSVSDTDRSPDPNRDGTTENIDTSRCQNFCNITTDIDKSYYKFLSEYTTLNEI</sequence>
<keyword evidence="1 3" id="KW-0238">DNA-binding</keyword>
<gene>
    <name evidence="6" type="ORF">GMARGA_LOCUS21985</name>
</gene>
<keyword evidence="3" id="KW-0539">Nucleus</keyword>
<dbReference type="Gene3D" id="1.10.30.10">
    <property type="entry name" value="High mobility group box domain"/>
    <property type="match status" value="1"/>
</dbReference>
<dbReference type="PANTHER" id="PTHR10270">
    <property type="entry name" value="SOX TRANSCRIPTION FACTOR"/>
    <property type="match status" value="1"/>
</dbReference>
<evidence type="ECO:0000313" key="7">
    <source>
        <dbReference type="Proteomes" id="UP000789901"/>
    </source>
</evidence>
<reference evidence="6 7" key="1">
    <citation type="submission" date="2021-06" db="EMBL/GenBank/DDBJ databases">
        <authorList>
            <person name="Kallberg Y."/>
            <person name="Tangrot J."/>
            <person name="Rosling A."/>
        </authorList>
    </citation>
    <scope>NUCLEOTIDE SEQUENCE [LARGE SCALE GENOMIC DNA]</scope>
    <source>
        <strain evidence="6 7">120-4 pot B 10/14</strain>
    </source>
</reference>
<dbReference type="Proteomes" id="UP000789901">
    <property type="component" value="Unassembled WGS sequence"/>
</dbReference>
<evidence type="ECO:0000259" key="5">
    <source>
        <dbReference type="PROSITE" id="PS50118"/>
    </source>
</evidence>
<dbReference type="SMART" id="SM00398">
    <property type="entry name" value="HMG"/>
    <property type="match status" value="1"/>
</dbReference>
<dbReference type="SUPFAM" id="SSF47095">
    <property type="entry name" value="HMG-box"/>
    <property type="match status" value="1"/>
</dbReference>
<evidence type="ECO:0000256" key="1">
    <source>
        <dbReference type="ARBA" id="ARBA00023125"/>
    </source>
</evidence>
<dbReference type="EMBL" id="CAJVQB010020813">
    <property type="protein sequence ID" value="CAG8795448.1"/>
    <property type="molecule type" value="Genomic_DNA"/>
</dbReference>
<evidence type="ECO:0000256" key="4">
    <source>
        <dbReference type="SAM" id="MobiDB-lite"/>
    </source>
</evidence>
<dbReference type="InterPro" id="IPR036910">
    <property type="entry name" value="HMG_box_dom_sf"/>
</dbReference>
<comment type="caution">
    <text evidence="6">The sequence shown here is derived from an EMBL/GenBank/DDBJ whole genome shotgun (WGS) entry which is preliminary data.</text>
</comment>
<protein>
    <submittedName>
        <fullName evidence="6">19797_t:CDS:1</fullName>
    </submittedName>
</protein>
<evidence type="ECO:0000256" key="2">
    <source>
        <dbReference type="ARBA" id="ARBA00023163"/>
    </source>
</evidence>
<feature type="domain" description="HMG box" evidence="5">
    <location>
        <begin position="75"/>
        <end position="143"/>
    </location>
</feature>
<feature type="DNA-binding region" description="HMG box" evidence="3">
    <location>
        <begin position="75"/>
        <end position="143"/>
    </location>
</feature>
<dbReference type="InterPro" id="IPR009071">
    <property type="entry name" value="HMG_box_dom"/>
</dbReference>
<proteinExistence type="predicted"/>
<feature type="compositionally biased region" description="Basic and acidic residues" evidence="4">
    <location>
        <begin position="157"/>
        <end position="172"/>
    </location>
</feature>
<dbReference type="PANTHER" id="PTHR10270:SF161">
    <property type="entry name" value="SEX-DETERMINING REGION Y PROTEIN"/>
    <property type="match status" value="1"/>
</dbReference>
<evidence type="ECO:0000313" key="6">
    <source>
        <dbReference type="EMBL" id="CAG8795448.1"/>
    </source>
</evidence>
<name>A0ABN7VS56_GIGMA</name>
<keyword evidence="2" id="KW-0804">Transcription</keyword>
<evidence type="ECO:0000256" key="3">
    <source>
        <dbReference type="PROSITE-ProRule" id="PRU00267"/>
    </source>
</evidence>
<dbReference type="PROSITE" id="PS50118">
    <property type="entry name" value="HMG_BOX_2"/>
    <property type="match status" value="1"/>
</dbReference>